<dbReference type="STRING" id="8078.ENSFHEP00000005768"/>
<name>A0A3Q2SYD5_FUNHE</name>
<reference evidence="3" key="1">
    <citation type="submission" date="2025-08" db="UniProtKB">
        <authorList>
            <consortium name="Ensembl"/>
        </authorList>
    </citation>
    <scope>IDENTIFICATION</scope>
</reference>
<dbReference type="AlphaFoldDB" id="A0A3Q2SYD5"/>
<dbReference type="Ensembl" id="ENSFHET00000006627.1">
    <property type="protein sequence ID" value="ENSFHEP00000005768.1"/>
    <property type="gene ID" value="ENSFHEG00000006747.1"/>
</dbReference>
<feature type="domain" description="Essential protein Yae1 N-terminal" evidence="2">
    <location>
        <begin position="25"/>
        <end position="63"/>
    </location>
</feature>
<evidence type="ECO:0000313" key="4">
    <source>
        <dbReference type="Proteomes" id="UP000265000"/>
    </source>
</evidence>
<evidence type="ECO:0000259" key="2">
    <source>
        <dbReference type="Pfam" id="PF09811"/>
    </source>
</evidence>
<comment type="similarity">
    <text evidence="1">Belongs to the LTO1 family.</text>
</comment>
<protein>
    <submittedName>
        <fullName evidence="3">LTO1 maturation factor of ABCE1</fullName>
    </submittedName>
</protein>
<dbReference type="GeneTree" id="ENSGT00940000166897"/>
<evidence type="ECO:0000313" key="3">
    <source>
        <dbReference type="Ensembl" id="ENSFHEP00000005768.1"/>
    </source>
</evidence>
<dbReference type="Pfam" id="PF09811">
    <property type="entry name" value="Yae1_N"/>
    <property type="match status" value="1"/>
</dbReference>
<reference evidence="3" key="2">
    <citation type="submission" date="2025-09" db="UniProtKB">
        <authorList>
            <consortium name="Ensembl"/>
        </authorList>
    </citation>
    <scope>IDENTIFICATION</scope>
</reference>
<dbReference type="InterPro" id="IPR019191">
    <property type="entry name" value="Essential_protein_Yae1_N"/>
</dbReference>
<sequence>MAGRQGADDLFDSILFADERFRGEGYQEGFEKGTSRGLQNGRRHGASHGARLASEISFYYGFAVTWKCLLERNADDRSRKRLRALEALLNLTQKTPLDDPQAVKLQEDTEKLRSKFRQVQPPSLTGLSLIYTGPCYLSSACRTKSIAVKLYFLFLHSPVGFNSHISLGNFQ</sequence>
<evidence type="ECO:0000256" key="1">
    <source>
        <dbReference type="ARBA" id="ARBA00038090"/>
    </source>
</evidence>
<organism evidence="3 4">
    <name type="scientific">Fundulus heteroclitus</name>
    <name type="common">Killifish</name>
    <name type="synonym">Mummichog</name>
    <dbReference type="NCBI Taxonomy" id="8078"/>
    <lineage>
        <taxon>Eukaryota</taxon>
        <taxon>Metazoa</taxon>
        <taxon>Chordata</taxon>
        <taxon>Craniata</taxon>
        <taxon>Vertebrata</taxon>
        <taxon>Euteleostomi</taxon>
        <taxon>Actinopterygii</taxon>
        <taxon>Neopterygii</taxon>
        <taxon>Teleostei</taxon>
        <taxon>Neoteleostei</taxon>
        <taxon>Acanthomorphata</taxon>
        <taxon>Ovalentaria</taxon>
        <taxon>Atherinomorphae</taxon>
        <taxon>Cyprinodontiformes</taxon>
        <taxon>Fundulidae</taxon>
        <taxon>Fundulus</taxon>
    </lineage>
</organism>
<dbReference type="InterPro" id="IPR052436">
    <property type="entry name" value="LTO1_adapter"/>
</dbReference>
<dbReference type="Proteomes" id="UP000265000">
    <property type="component" value="Unplaced"/>
</dbReference>
<keyword evidence="4" id="KW-1185">Reference proteome</keyword>
<dbReference type="PANTHER" id="PTHR28532:SF1">
    <property type="entry name" value="ORAL CANCER OVEREXPRESSED 1"/>
    <property type="match status" value="1"/>
</dbReference>
<proteinExistence type="inferred from homology"/>
<dbReference type="PANTHER" id="PTHR28532">
    <property type="entry name" value="GEO13458P1"/>
    <property type="match status" value="1"/>
</dbReference>
<accession>A0A3Q2SYD5</accession>